<organism evidence="2 3">
    <name type="scientific">Jiella flava</name>
    <dbReference type="NCBI Taxonomy" id="2816857"/>
    <lineage>
        <taxon>Bacteria</taxon>
        <taxon>Pseudomonadati</taxon>
        <taxon>Pseudomonadota</taxon>
        <taxon>Alphaproteobacteria</taxon>
        <taxon>Hyphomicrobiales</taxon>
        <taxon>Aurantimonadaceae</taxon>
        <taxon>Jiella</taxon>
    </lineage>
</organism>
<evidence type="ECO:0000313" key="3">
    <source>
        <dbReference type="Proteomes" id="UP000664122"/>
    </source>
</evidence>
<keyword evidence="3" id="KW-1185">Reference proteome</keyword>
<feature type="region of interest" description="Disordered" evidence="1">
    <location>
        <begin position="1"/>
        <end position="34"/>
    </location>
</feature>
<reference evidence="2" key="1">
    <citation type="submission" date="2021-03" db="EMBL/GenBank/DDBJ databases">
        <title>Whole genome sequence of Jiella sp. CQZ9-1.</title>
        <authorList>
            <person name="Tuo L."/>
        </authorList>
    </citation>
    <scope>NUCLEOTIDE SEQUENCE</scope>
    <source>
        <strain evidence="2">CQZ9-1</strain>
    </source>
</reference>
<gene>
    <name evidence="2" type="ORF">J1C48_15860</name>
</gene>
<evidence type="ECO:0000256" key="1">
    <source>
        <dbReference type="SAM" id="MobiDB-lite"/>
    </source>
</evidence>
<sequence length="95" mass="10558">MGEALPRPFDPPAPSPGDVAEEHDGETLDDVSDPILRQNKDVERNGGSALSHPARTPIVFFKRRGRSEKRQILAEVARSKLFPIDRAVMRYACFG</sequence>
<evidence type="ECO:0000313" key="2">
    <source>
        <dbReference type="EMBL" id="MBO0664054.1"/>
    </source>
</evidence>
<dbReference type="EMBL" id="JAFMPP010000015">
    <property type="protein sequence ID" value="MBO0664054.1"/>
    <property type="molecule type" value="Genomic_DNA"/>
</dbReference>
<accession>A0A939JWZ6</accession>
<dbReference type="Proteomes" id="UP000664122">
    <property type="component" value="Unassembled WGS sequence"/>
</dbReference>
<proteinExistence type="predicted"/>
<comment type="caution">
    <text evidence="2">The sequence shown here is derived from an EMBL/GenBank/DDBJ whole genome shotgun (WGS) entry which is preliminary data.</text>
</comment>
<dbReference type="AlphaFoldDB" id="A0A939JWZ6"/>
<protein>
    <submittedName>
        <fullName evidence="2">Uncharacterized protein</fullName>
    </submittedName>
</protein>
<dbReference type="RefSeq" id="WP_207258970.1">
    <property type="nucleotide sequence ID" value="NZ_JAFMPP010000015.1"/>
</dbReference>
<name>A0A939JWZ6_9HYPH</name>